<protein>
    <recommendedName>
        <fullName evidence="3">PqqD family protein</fullName>
    </recommendedName>
</protein>
<dbReference type="Proteomes" id="UP000562395">
    <property type="component" value="Unassembled WGS sequence"/>
</dbReference>
<dbReference type="EMBL" id="JACICY010000003">
    <property type="protein sequence ID" value="MBB3860637.1"/>
    <property type="molecule type" value="Genomic_DNA"/>
</dbReference>
<dbReference type="Gene3D" id="1.10.10.1150">
    <property type="entry name" value="Coenzyme PQQ synthesis protein D (PqqD)"/>
    <property type="match status" value="1"/>
</dbReference>
<dbReference type="RefSeq" id="WP_183612881.1">
    <property type="nucleotide sequence ID" value="NZ_JACICY010000003.1"/>
</dbReference>
<name>A0A7W5ZWG1_9SPHN</name>
<evidence type="ECO:0008006" key="3">
    <source>
        <dbReference type="Google" id="ProtNLM"/>
    </source>
</evidence>
<organism evidence="1 2">
    <name type="scientific">Novosphingobium hassiacum</name>
    <dbReference type="NCBI Taxonomy" id="173676"/>
    <lineage>
        <taxon>Bacteria</taxon>
        <taxon>Pseudomonadati</taxon>
        <taxon>Pseudomonadota</taxon>
        <taxon>Alphaproteobacteria</taxon>
        <taxon>Sphingomonadales</taxon>
        <taxon>Sphingomonadaceae</taxon>
        <taxon>Novosphingobium</taxon>
    </lineage>
</organism>
<sequence length="90" mass="9835">MNLTDPITLSEDVVAREVGDETMLLDLASGTYFGLSTVGGRFWQFLEDGMSVTTARDRLLELFEVEAEELDADLTDLLGQLAQQGLIAVP</sequence>
<dbReference type="InterPro" id="IPR008792">
    <property type="entry name" value="PQQD"/>
</dbReference>
<gene>
    <name evidence="1" type="ORF">GGQ88_001903</name>
</gene>
<evidence type="ECO:0000313" key="2">
    <source>
        <dbReference type="Proteomes" id="UP000562395"/>
    </source>
</evidence>
<dbReference type="Pfam" id="PF05402">
    <property type="entry name" value="PqqD"/>
    <property type="match status" value="1"/>
</dbReference>
<evidence type="ECO:0000313" key="1">
    <source>
        <dbReference type="EMBL" id="MBB3860637.1"/>
    </source>
</evidence>
<dbReference type="AlphaFoldDB" id="A0A7W5ZWG1"/>
<reference evidence="1 2" key="1">
    <citation type="submission" date="2020-08" db="EMBL/GenBank/DDBJ databases">
        <title>Genomic Encyclopedia of Type Strains, Phase IV (KMG-IV): sequencing the most valuable type-strain genomes for metagenomic binning, comparative biology and taxonomic classification.</title>
        <authorList>
            <person name="Goeker M."/>
        </authorList>
    </citation>
    <scope>NUCLEOTIDE SEQUENCE [LARGE SCALE GENOMIC DNA]</scope>
    <source>
        <strain evidence="1 2">DSM 14552</strain>
    </source>
</reference>
<keyword evidence="2" id="KW-1185">Reference proteome</keyword>
<accession>A0A7W5ZWG1</accession>
<dbReference type="InterPro" id="IPR041881">
    <property type="entry name" value="PqqD_sf"/>
</dbReference>
<comment type="caution">
    <text evidence="1">The sequence shown here is derived from an EMBL/GenBank/DDBJ whole genome shotgun (WGS) entry which is preliminary data.</text>
</comment>
<proteinExistence type="predicted"/>